<sequence length="100" mass="11748">MALTITDFTITTTVGDNKQPHSGSVTFSDGKNWDWMLKAEYDNDLQKYVPTDKIQFFVYRKRLVHHERLMISSSKREKLVQEYLKRDDLPSVKTFKVSFG</sequence>
<protein>
    <submittedName>
        <fullName evidence="1">Uncharacterized protein</fullName>
    </submittedName>
</protein>
<keyword evidence="2" id="KW-1185">Reference proteome</keyword>
<dbReference type="Proteomes" id="UP000223025">
    <property type="component" value="Segment"/>
</dbReference>
<organism evidence="1 2">
    <name type="scientific">Agrobacterium phage Atu_ph07</name>
    <dbReference type="NCBI Taxonomy" id="2024264"/>
    <lineage>
        <taxon>Viruses</taxon>
        <taxon>Duplodnaviria</taxon>
        <taxon>Heunggongvirae</taxon>
        <taxon>Uroviricota</taxon>
        <taxon>Caudoviricetes</taxon>
        <taxon>Polybotosvirus</taxon>
        <taxon>Polybotosvirus Atuph07</taxon>
    </lineage>
</organism>
<accession>A0A2L0V039</accession>
<name>A0A2L0V039_9CAUD</name>
<dbReference type="EMBL" id="MF403008">
    <property type="protein sequence ID" value="AUZ95149.1"/>
    <property type="molecule type" value="Genomic_DNA"/>
</dbReference>
<evidence type="ECO:0000313" key="1">
    <source>
        <dbReference type="EMBL" id="AUZ95149.1"/>
    </source>
</evidence>
<evidence type="ECO:0000313" key="2">
    <source>
        <dbReference type="Proteomes" id="UP000223025"/>
    </source>
</evidence>
<dbReference type="RefSeq" id="YP_009612055.1">
    <property type="nucleotide sequence ID" value="NC_042013.1"/>
</dbReference>
<proteinExistence type="predicted"/>
<dbReference type="GeneID" id="40088393"/>
<dbReference type="KEGG" id="vg:40088393"/>
<reference evidence="1 2" key="1">
    <citation type="submission" date="2017-06" db="EMBL/GenBank/DDBJ databases">
        <authorList>
            <person name="Kim H.J."/>
            <person name="Triplett B.A."/>
        </authorList>
    </citation>
    <scope>NUCLEOTIDE SEQUENCE [LARGE SCALE GENOMIC DNA]</scope>
</reference>